<dbReference type="FunFam" id="1.20.1280.50:FF:000037">
    <property type="entry name" value="F-box protein SKIP19"/>
    <property type="match status" value="1"/>
</dbReference>
<dbReference type="InterPro" id="IPR055411">
    <property type="entry name" value="LRR_FXL15/At3g58940/PEG3-like"/>
</dbReference>
<dbReference type="SUPFAM" id="SSF52047">
    <property type="entry name" value="RNI-like"/>
    <property type="match status" value="1"/>
</dbReference>
<dbReference type="Gene3D" id="3.80.10.10">
    <property type="entry name" value="Ribonuclease Inhibitor"/>
    <property type="match status" value="1"/>
</dbReference>
<dbReference type="InterPro" id="IPR001810">
    <property type="entry name" value="F-box_dom"/>
</dbReference>
<evidence type="ECO:0000313" key="3">
    <source>
        <dbReference type="Proteomes" id="UP001231189"/>
    </source>
</evidence>
<evidence type="ECO:0000313" key="2">
    <source>
        <dbReference type="EMBL" id="KAK1603760.1"/>
    </source>
</evidence>
<dbReference type="EMBL" id="JAUUTY010000007">
    <property type="protein sequence ID" value="KAK1603760.1"/>
    <property type="molecule type" value="Genomic_DNA"/>
</dbReference>
<dbReference type="InterPro" id="IPR032675">
    <property type="entry name" value="LRR_dom_sf"/>
</dbReference>
<proteinExistence type="predicted"/>
<dbReference type="Pfam" id="PF24758">
    <property type="entry name" value="LRR_At5g56370"/>
    <property type="match status" value="1"/>
</dbReference>
<gene>
    <name evidence="2" type="ORF">QYE76_027433</name>
</gene>
<dbReference type="Gene3D" id="1.20.1280.50">
    <property type="match status" value="1"/>
</dbReference>
<accession>A0AAD8QK17</accession>
<feature type="domain" description="F-box" evidence="1">
    <location>
        <begin position="29"/>
        <end position="77"/>
    </location>
</feature>
<dbReference type="Proteomes" id="UP001231189">
    <property type="component" value="Unassembled WGS sequence"/>
</dbReference>
<reference evidence="2" key="1">
    <citation type="submission" date="2023-07" db="EMBL/GenBank/DDBJ databases">
        <title>A chromosome-level genome assembly of Lolium multiflorum.</title>
        <authorList>
            <person name="Chen Y."/>
            <person name="Copetti D."/>
            <person name="Kolliker R."/>
            <person name="Studer B."/>
        </authorList>
    </citation>
    <scope>NUCLEOTIDE SEQUENCE</scope>
    <source>
        <strain evidence="2">02402/16</strain>
        <tissue evidence="2">Leaf</tissue>
    </source>
</reference>
<dbReference type="PROSITE" id="PS50181">
    <property type="entry name" value="FBOX"/>
    <property type="match status" value="1"/>
</dbReference>
<dbReference type="AlphaFoldDB" id="A0AAD8QK17"/>
<dbReference type="PANTHER" id="PTHR38926:SF69">
    <property type="entry name" value="F-BOX DOMAIN-CONTAINING PROTEIN"/>
    <property type="match status" value="1"/>
</dbReference>
<protein>
    <recommendedName>
        <fullName evidence="1">F-box domain-containing protein</fullName>
    </recommendedName>
</protein>
<dbReference type="PANTHER" id="PTHR38926">
    <property type="entry name" value="F-BOX DOMAIN CONTAINING PROTEIN, EXPRESSED"/>
    <property type="match status" value="1"/>
</dbReference>
<dbReference type="SUPFAM" id="SSF81383">
    <property type="entry name" value="F-box domain"/>
    <property type="match status" value="1"/>
</dbReference>
<sequence>MDLPSHRRRFDNGRKDFVHHPDFPCSAERRDWAALPLDVLWVILSLVPQADVLRGAGLVCASWRRLALDEPLLWRRIDLAADEEDEKPSAAWQAMARAAVRRSAGRCESFRGRVNGKFLMFLAHRAPSLRSLHVTSRFDTPDGKFTRVLAQKLPMLEKLVLSDGLIEPDSFAALVDHCPRLQLLDAYGCRAMYPIGSRLRARLESRIKDLRLPRVTVNCRGMLMMGIRVARRGRSDGLPQLVRL</sequence>
<dbReference type="InterPro" id="IPR036047">
    <property type="entry name" value="F-box-like_dom_sf"/>
</dbReference>
<dbReference type="Pfam" id="PF12937">
    <property type="entry name" value="F-box-like"/>
    <property type="match status" value="1"/>
</dbReference>
<organism evidence="2 3">
    <name type="scientific">Lolium multiflorum</name>
    <name type="common">Italian ryegrass</name>
    <name type="synonym">Lolium perenne subsp. multiflorum</name>
    <dbReference type="NCBI Taxonomy" id="4521"/>
    <lineage>
        <taxon>Eukaryota</taxon>
        <taxon>Viridiplantae</taxon>
        <taxon>Streptophyta</taxon>
        <taxon>Embryophyta</taxon>
        <taxon>Tracheophyta</taxon>
        <taxon>Spermatophyta</taxon>
        <taxon>Magnoliopsida</taxon>
        <taxon>Liliopsida</taxon>
        <taxon>Poales</taxon>
        <taxon>Poaceae</taxon>
        <taxon>BOP clade</taxon>
        <taxon>Pooideae</taxon>
        <taxon>Poodae</taxon>
        <taxon>Poeae</taxon>
        <taxon>Poeae Chloroplast Group 2 (Poeae type)</taxon>
        <taxon>Loliodinae</taxon>
        <taxon>Loliinae</taxon>
        <taxon>Lolium</taxon>
    </lineage>
</organism>
<keyword evidence="3" id="KW-1185">Reference proteome</keyword>
<evidence type="ECO:0000259" key="1">
    <source>
        <dbReference type="PROSITE" id="PS50181"/>
    </source>
</evidence>
<comment type="caution">
    <text evidence="2">The sequence shown here is derived from an EMBL/GenBank/DDBJ whole genome shotgun (WGS) entry which is preliminary data.</text>
</comment>
<name>A0AAD8QK17_LOLMU</name>